<feature type="non-terminal residue" evidence="1">
    <location>
        <position position="1"/>
    </location>
</feature>
<dbReference type="EMBL" id="JAMZIH010006490">
    <property type="protein sequence ID" value="KAJ1673862.1"/>
    <property type="molecule type" value="Genomic_DNA"/>
</dbReference>
<evidence type="ECO:0000313" key="1">
    <source>
        <dbReference type="EMBL" id="KAJ1673862.1"/>
    </source>
</evidence>
<comment type="caution">
    <text evidence="1">The sequence shown here is derived from an EMBL/GenBank/DDBJ whole genome shotgun (WGS) entry which is preliminary data.</text>
</comment>
<organism evidence="1 2">
    <name type="scientific">Spiromyces aspiralis</name>
    <dbReference type="NCBI Taxonomy" id="68401"/>
    <lineage>
        <taxon>Eukaryota</taxon>
        <taxon>Fungi</taxon>
        <taxon>Fungi incertae sedis</taxon>
        <taxon>Zoopagomycota</taxon>
        <taxon>Kickxellomycotina</taxon>
        <taxon>Kickxellomycetes</taxon>
        <taxon>Kickxellales</taxon>
        <taxon>Kickxellaceae</taxon>
        <taxon>Spiromyces</taxon>
    </lineage>
</organism>
<name>A0ACC1HCG4_9FUNG</name>
<protein>
    <submittedName>
        <fullName evidence="1">Uncharacterized protein</fullName>
    </submittedName>
</protein>
<dbReference type="Proteomes" id="UP001145114">
    <property type="component" value="Unassembled WGS sequence"/>
</dbReference>
<gene>
    <name evidence="1" type="ORF">EV182_004415</name>
</gene>
<keyword evidence="2" id="KW-1185">Reference proteome</keyword>
<evidence type="ECO:0000313" key="2">
    <source>
        <dbReference type="Proteomes" id="UP001145114"/>
    </source>
</evidence>
<reference evidence="1" key="1">
    <citation type="submission" date="2022-06" db="EMBL/GenBank/DDBJ databases">
        <title>Phylogenomic reconstructions and comparative analyses of Kickxellomycotina fungi.</title>
        <authorList>
            <person name="Reynolds N.K."/>
            <person name="Stajich J.E."/>
            <person name="Barry K."/>
            <person name="Grigoriev I.V."/>
            <person name="Crous P."/>
            <person name="Smith M.E."/>
        </authorList>
    </citation>
    <scope>NUCLEOTIDE SEQUENCE</scope>
    <source>
        <strain evidence="1">RSA 2271</strain>
    </source>
</reference>
<accession>A0ACC1HCG4</accession>
<proteinExistence type="predicted"/>
<sequence>ALIFVTRSHSFCFLERPSVYLMIAFVVAQLVATFISVYANWGFTRIRGCGWHWAGVAWVWDIVWFIPLDFVKIGMRRLISRYVVAKAPPQPGAEIAADTGLRRLSTIQSMGASYYESRTRPYESGAFNFGRRMIAKGEALFTKSGKSLRMNKNELQRFQSVQTQRVSQVLSRQHE</sequence>